<sequence length="166" mass="19414">MKINVLEQSKHKQEYYTVLLLPMAKNMFVNVKLLTIVPSINTYTAYFFHKRTCMVLPIVVPEHSIQMILRDNNGRSPTLQNTVFRIIRLLNADITSISIYLYRDTTYYTYLHIKAGDRILEINCSFEDGLILCLHLNRPIYIDERIISKNGFKITKELIERSLISA</sequence>
<reference evidence="2 3" key="1">
    <citation type="journal article" date="2016" name="Nat. Commun.">
        <title>Thousands of microbial genomes shed light on interconnected biogeochemical processes in an aquifer system.</title>
        <authorList>
            <person name="Anantharaman K."/>
            <person name="Brown C.T."/>
            <person name="Hug L.A."/>
            <person name="Sharon I."/>
            <person name="Castelle C.J."/>
            <person name="Probst A.J."/>
            <person name="Thomas B.C."/>
            <person name="Singh A."/>
            <person name="Wilkins M.J."/>
            <person name="Karaoz U."/>
            <person name="Brodie E.L."/>
            <person name="Williams K.H."/>
            <person name="Hubbard S.S."/>
            <person name="Banfield J.F."/>
        </authorList>
    </citation>
    <scope>NUCLEOTIDE SEQUENCE [LARGE SCALE GENOMIC DNA]</scope>
</reference>
<dbReference type="PROSITE" id="PS51658">
    <property type="entry name" value="BFN"/>
    <property type="match status" value="1"/>
</dbReference>
<name>A0A1F4VJ73_UNCKA</name>
<dbReference type="Pfam" id="PF02577">
    <property type="entry name" value="BFN_dom"/>
    <property type="match status" value="1"/>
</dbReference>
<feature type="domain" description="BFN" evidence="1">
    <location>
        <begin position="23"/>
        <end position="154"/>
    </location>
</feature>
<proteinExistence type="predicted"/>
<dbReference type="AlphaFoldDB" id="A0A1F4VJ73"/>
<dbReference type="GO" id="GO:0004518">
    <property type="term" value="F:nuclease activity"/>
    <property type="evidence" value="ECO:0007669"/>
    <property type="project" value="InterPro"/>
</dbReference>
<evidence type="ECO:0000313" key="2">
    <source>
        <dbReference type="EMBL" id="OGC57282.1"/>
    </source>
</evidence>
<accession>A0A1F4VJ73</accession>
<dbReference type="InterPro" id="IPR036104">
    <property type="entry name" value="BFN_sf"/>
</dbReference>
<dbReference type="InterPro" id="IPR003729">
    <property type="entry name" value="Bi_nuclease_dom"/>
</dbReference>
<protein>
    <recommendedName>
        <fullName evidence="1">BFN domain-containing protein</fullName>
    </recommendedName>
</protein>
<dbReference type="SUPFAM" id="SSF103256">
    <property type="entry name" value="Hypothetical protein TM0160"/>
    <property type="match status" value="1"/>
</dbReference>
<evidence type="ECO:0000259" key="1">
    <source>
        <dbReference type="PROSITE" id="PS51658"/>
    </source>
</evidence>
<dbReference type="Gene3D" id="3.10.690.10">
    <property type="entry name" value="Bifunctional nuclease domain"/>
    <property type="match status" value="1"/>
</dbReference>
<organism evidence="2 3">
    <name type="scientific">candidate division WWE3 bacterium RIFCSPLOWO2_01_FULL_41_9</name>
    <dbReference type="NCBI Taxonomy" id="1802626"/>
    <lineage>
        <taxon>Bacteria</taxon>
        <taxon>Katanobacteria</taxon>
    </lineage>
</organism>
<evidence type="ECO:0000313" key="3">
    <source>
        <dbReference type="Proteomes" id="UP000178346"/>
    </source>
</evidence>
<comment type="caution">
    <text evidence="2">The sequence shown here is derived from an EMBL/GenBank/DDBJ whole genome shotgun (WGS) entry which is preliminary data.</text>
</comment>
<dbReference type="Proteomes" id="UP000178346">
    <property type="component" value="Unassembled WGS sequence"/>
</dbReference>
<dbReference type="EMBL" id="MEVJ01000029">
    <property type="protein sequence ID" value="OGC57282.1"/>
    <property type="molecule type" value="Genomic_DNA"/>
</dbReference>
<gene>
    <name evidence="2" type="ORF">A2976_02620</name>
</gene>